<dbReference type="PROSITE" id="PS50294">
    <property type="entry name" value="WD_REPEATS_REGION"/>
    <property type="match status" value="2"/>
</dbReference>
<dbReference type="AlphaFoldDB" id="A0A6S7GQ37"/>
<evidence type="ECO:0000313" key="5">
    <source>
        <dbReference type="EMBL" id="CAB3993813.1"/>
    </source>
</evidence>
<dbReference type="EMBL" id="CACRXK020002332">
    <property type="protein sequence ID" value="CAB3993813.1"/>
    <property type="molecule type" value="Genomic_DNA"/>
</dbReference>
<dbReference type="SMART" id="SM00320">
    <property type="entry name" value="WD40"/>
    <property type="match status" value="5"/>
</dbReference>
<dbReference type="CDD" id="cd00200">
    <property type="entry name" value="WD40"/>
    <property type="match status" value="1"/>
</dbReference>
<reference evidence="5" key="1">
    <citation type="submission" date="2020-04" db="EMBL/GenBank/DDBJ databases">
        <authorList>
            <person name="Alioto T."/>
            <person name="Alioto T."/>
            <person name="Gomez Garrido J."/>
        </authorList>
    </citation>
    <scope>NUCLEOTIDE SEQUENCE</scope>
    <source>
        <strain evidence="5">A484AB</strain>
    </source>
</reference>
<name>A0A6S7GQ37_PARCT</name>
<keyword evidence="3 4" id="KW-0677">Repeat</keyword>
<dbReference type="PROSITE" id="PS00678">
    <property type="entry name" value="WD_REPEATS_1"/>
    <property type="match status" value="1"/>
</dbReference>
<evidence type="ECO:0000256" key="4">
    <source>
        <dbReference type="RuleBase" id="RU369068"/>
    </source>
</evidence>
<dbReference type="Proteomes" id="UP001152795">
    <property type="component" value="Unassembled WGS sequence"/>
</dbReference>
<comment type="subcellular location">
    <subcellularLocation>
        <location evidence="4">Cytoplasm</location>
    </subcellularLocation>
</comment>
<comment type="similarity">
    <text evidence="1 4">Belongs to the WD repeat LST8 family.</text>
</comment>
<dbReference type="Pfam" id="PF00400">
    <property type="entry name" value="WD40"/>
    <property type="match status" value="4"/>
</dbReference>
<dbReference type="InterPro" id="IPR037588">
    <property type="entry name" value="MLST8"/>
</dbReference>
<gene>
    <name evidence="5" type="ORF">PACLA_8A029268</name>
</gene>
<organism evidence="5 6">
    <name type="scientific">Paramuricea clavata</name>
    <name type="common">Red gorgonian</name>
    <name type="synonym">Violescent sea-whip</name>
    <dbReference type="NCBI Taxonomy" id="317549"/>
    <lineage>
        <taxon>Eukaryota</taxon>
        <taxon>Metazoa</taxon>
        <taxon>Cnidaria</taxon>
        <taxon>Anthozoa</taxon>
        <taxon>Octocorallia</taxon>
        <taxon>Malacalcyonacea</taxon>
        <taxon>Plexauridae</taxon>
        <taxon>Paramuricea</taxon>
    </lineage>
</organism>
<dbReference type="GO" id="GO:0032956">
    <property type="term" value="P:regulation of actin cytoskeleton organization"/>
    <property type="evidence" value="ECO:0007669"/>
    <property type="project" value="TreeGrafter"/>
</dbReference>
<evidence type="ECO:0000256" key="1">
    <source>
        <dbReference type="ARBA" id="ARBA00009890"/>
    </source>
</evidence>
<dbReference type="GO" id="GO:0031929">
    <property type="term" value="P:TOR signaling"/>
    <property type="evidence" value="ECO:0007669"/>
    <property type="project" value="UniProtKB-UniRule"/>
</dbReference>
<protein>
    <recommendedName>
        <fullName evidence="4">Target of rapamycin complex subunit lst8</fullName>
        <shortName evidence="4">TORC subunit lst8</shortName>
    </recommendedName>
</protein>
<keyword evidence="4" id="KW-0963">Cytoplasm</keyword>
<dbReference type="InterPro" id="IPR015943">
    <property type="entry name" value="WD40/YVTN_repeat-like_dom_sf"/>
</dbReference>
<dbReference type="GO" id="GO:0031932">
    <property type="term" value="C:TORC2 complex"/>
    <property type="evidence" value="ECO:0007669"/>
    <property type="project" value="UniProtKB-UniRule"/>
</dbReference>
<dbReference type="InterPro" id="IPR020472">
    <property type="entry name" value="WD40_PAC1"/>
</dbReference>
<dbReference type="PANTHER" id="PTHR19842">
    <property type="entry name" value="G BETA-LIKE PROTEIN GBL"/>
    <property type="match status" value="1"/>
</dbReference>
<keyword evidence="2 4" id="KW-0853">WD repeat</keyword>
<accession>A0A6S7GQ37</accession>
<dbReference type="Gene3D" id="2.130.10.10">
    <property type="entry name" value="YVTN repeat-like/Quinoprotein amine dehydrogenase"/>
    <property type="match status" value="1"/>
</dbReference>
<proteinExistence type="inferred from homology"/>
<comment type="subunit">
    <text evidence="4">Part of TORC1 complex. Part of the TORC2 complex.</text>
</comment>
<dbReference type="SUPFAM" id="SSF50978">
    <property type="entry name" value="WD40 repeat-like"/>
    <property type="match status" value="1"/>
</dbReference>
<evidence type="ECO:0000256" key="2">
    <source>
        <dbReference type="ARBA" id="ARBA00022574"/>
    </source>
</evidence>
<dbReference type="GO" id="GO:0031931">
    <property type="term" value="C:TORC1 complex"/>
    <property type="evidence" value="ECO:0007669"/>
    <property type="project" value="UniProtKB-UniRule"/>
</dbReference>
<dbReference type="InterPro" id="IPR019775">
    <property type="entry name" value="WD40_repeat_CS"/>
</dbReference>
<dbReference type="InterPro" id="IPR036322">
    <property type="entry name" value="WD40_repeat_dom_sf"/>
</dbReference>
<comment type="function">
    <text evidence="4">Subunit of TORC1 and TORC2, which regulate cell growth and survival in response to nutrient and hormonal signals.</text>
</comment>
<sequence length="273" mass="30674">MAITPDRHLLAAAGYQHIKMYDIKSNNANPIVNYDGISKNITSVGFHEDGKWMFTGGEDSSARIWDLRSRNLQCQRVYQVKAAVNCVILHPNQSELIVGDHSGAIHVWDLRTDRNEQLIPEAEAAVLSLSINQDATYMAAINNQGNCYIWSLSSGTTTEPTVLRPRTKLMKAHEKAGLKCLFSPDSCLLATTSADQSIKIWQTSDFTLKSTLKEEPQQRWVWDCAFSEDSQYLVAVSSEGIARLWSLEQEKVVRKYQGHQKALVSLAFRDVQV</sequence>
<dbReference type="OrthoDB" id="400at2759"/>
<dbReference type="PRINTS" id="PR00320">
    <property type="entry name" value="GPROTEINBRPT"/>
</dbReference>
<dbReference type="PROSITE" id="PS50082">
    <property type="entry name" value="WD_REPEATS_2"/>
    <property type="match status" value="4"/>
</dbReference>
<evidence type="ECO:0000313" key="6">
    <source>
        <dbReference type="Proteomes" id="UP001152795"/>
    </source>
</evidence>
<dbReference type="GO" id="GO:0005737">
    <property type="term" value="C:cytoplasm"/>
    <property type="evidence" value="ECO:0007669"/>
    <property type="project" value="UniProtKB-SubCell"/>
</dbReference>
<evidence type="ECO:0000256" key="3">
    <source>
        <dbReference type="ARBA" id="ARBA00022737"/>
    </source>
</evidence>
<keyword evidence="6" id="KW-1185">Reference proteome</keyword>
<dbReference type="PANTHER" id="PTHR19842:SF0">
    <property type="entry name" value="TARGET OF RAPAMYCIN COMPLEX SUBUNIT LST8"/>
    <property type="match status" value="1"/>
</dbReference>
<dbReference type="InterPro" id="IPR001680">
    <property type="entry name" value="WD40_rpt"/>
</dbReference>
<comment type="caution">
    <text evidence="5">The sequence shown here is derived from an EMBL/GenBank/DDBJ whole genome shotgun (WGS) entry which is preliminary data.</text>
</comment>